<sequence>MASHCRLHHRNLPPIHLRPKFHLRFPFLHLRRTLHLTHHILLHLRRHCNHLCLNLHRPTTRLQFLLQHRRIRATSIAATSDGDGAKNSSGGMSPTKKAEIILSDLGYLWRSGCSFFLKLLKRKMSTEEKRKLGVALTRLSPEDISKALDIVAQNNPGFQATADEVDLDIDAQVIIFIIDQLGLIHTNAR</sequence>
<name>A0A314U9H5_PRUYE</name>
<dbReference type="InterPro" id="IPR027353">
    <property type="entry name" value="NET_dom"/>
</dbReference>
<feature type="domain" description="NET" evidence="3">
    <location>
        <begin position="114"/>
        <end position="189"/>
    </location>
</feature>
<dbReference type="Pfam" id="PF17035">
    <property type="entry name" value="BET"/>
    <property type="match status" value="1"/>
</dbReference>
<evidence type="ECO:0000256" key="2">
    <source>
        <dbReference type="ARBA" id="ARBA00023163"/>
    </source>
</evidence>
<dbReference type="InterPro" id="IPR038336">
    <property type="entry name" value="NET_sf"/>
</dbReference>
<protein>
    <submittedName>
        <fullName evidence="4">Transcription factor GTE6-like</fullName>
    </submittedName>
</protein>
<dbReference type="PANTHER" id="PTHR45926">
    <property type="entry name" value="OSJNBA0053K19.4 PROTEIN"/>
    <property type="match status" value="1"/>
</dbReference>
<evidence type="ECO:0000256" key="1">
    <source>
        <dbReference type="ARBA" id="ARBA00023015"/>
    </source>
</evidence>
<organism evidence="4 5">
    <name type="scientific">Prunus yedoensis var. nudiflora</name>
    <dbReference type="NCBI Taxonomy" id="2094558"/>
    <lineage>
        <taxon>Eukaryota</taxon>
        <taxon>Viridiplantae</taxon>
        <taxon>Streptophyta</taxon>
        <taxon>Embryophyta</taxon>
        <taxon>Tracheophyta</taxon>
        <taxon>Spermatophyta</taxon>
        <taxon>Magnoliopsida</taxon>
        <taxon>eudicotyledons</taxon>
        <taxon>Gunneridae</taxon>
        <taxon>Pentapetalae</taxon>
        <taxon>rosids</taxon>
        <taxon>fabids</taxon>
        <taxon>Rosales</taxon>
        <taxon>Rosaceae</taxon>
        <taxon>Amygdaloideae</taxon>
        <taxon>Amygdaleae</taxon>
        <taxon>Prunus</taxon>
    </lineage>
</organism>
<reference evidence="4 5" key="1">
    <citation type="submission" date="2018-02" db="EMBL/GenBank/DDBJ databases">
        <title>Draft genome of wild Prunus yedoensis var. nudiflora.</title>
        <authorList>
            <person name="Baek S."/>
            <person name="Kim J.-H."/>
            <person name="Choi K."/>
            <person name="Kim G.-B."/>
            <person name="Cho A."/>
            <person name="Jang H."/>
            <person name="Shin C.-H."/>
            <person name="Yu H.-J."/>
            <person name="Mun J.-H."/>
        </authorList>
    </citation>
    <scope>NUCLEOTIDE SEQUENCE [LARGE SCALE GENOMIC DNA]</scope>
    <source>
        <strain evidence="5">cv. Jeju island</strain>
        <tissue evidence="4">Leaf</tissue>
    </source>
</reference>
<accession>A0A314U9H5</accession>
<evidence type="ECO:0000313" key="5">
    <source>
        <dbReference type="Proteomes" id="UP000250321"/>
    </source>
</evidence>
<proteinExistence type="predicted"/>
<dbReference type="AlphaFoldDB" id="A0A314U9H5"/>
<dbReference type="EMBL" id="PJQY01003853">
    <property type="protein sequence ID" value="PQM33930.1"/>
    <property type="molecule type" value="Genomic_DNA"/>
</dbReference>
<dbReference type="Gene3D" id="1.20.1270.220">
    <property type="match status" value="1"/>
</dbReference>
<keyword evidence="2" id="KW-0804">Transcription</keyword>
<keyword evidence="5" id="KW-1185">Reference proteome</keyword>
<dbReference type="STRING" id="2094558.A0A314U9H5"/>
<dbReference type="Proteomes" id="UP000250321">
    <property type="component" value="Unassembled WGS sequence"/>
</dbReference>
<keyword evidence="1" id="KW-0805">Transcription regulation</keyword>
<evidence type="ECO:0000313" key="4">
    <source>
        <dbReference type="EMBL" id="PQM33930.1"/>
    </source>
</evidence>
<gene>
    <name evidence="4" type="ORF">Pyn_21745</name>
</gene>
<comment type="caution">
    <text evidence="4">The sequence shown here is derived from an EMBL/GenBank/DDBJ whole genome shotgun (WGS) entry which is preliminary data.</text>
</comment>
<dbReference type="OrthoDB" id="21449at2759"/>
<dbReference type="PROSITE" id="PS51525">
    <property type="entry name" value="NET"/>
    <property type="match status" value="1"/>
</dbReference>
<evidence type="ECO:0000259" key="3">
    <source>
        <dbReference type="PROSITE" id="PS51525"/>
    </source>
</evidence>